<dbReference type="EMBL" id="CAJNIZ010006732">
    <property type="protein sequence ID" value="CAE7252362.1"/>
    <property type="molecule type" value="Genomic_DNA"/>
</dbReference>
<keyword evidence="3" id="KW-1185">Reference proteome</keyword>
<reference evidence="2" key="1">
    <citation type="submission" date="2021-02" db="EMBL/GenBank/DDBJ databases">
        <authorList>
            <person name="Dougan E. K."/>
            <person name="Rhodes N."/>
            <person name="Thang M."/>
            <person name="Chan C."/>
        </authorList>
    </citation>
    <scope>NUCLEOTIDE SEQUENCE</scope>
</reference>
<proteinExistence type="predicted"/>
<accession>A0A812M5A6</accession>
<organism evidence="2 3">
    <name type="scientific">Symbiodinium pilosum</name>
    <name type="common">Dinoflagellate</name>
    <dbReference type="NCBI Taxonomy" id="2952"/>
    <lineage>
        <taxon>Eukaryota</taxon>
        <taxon>Sar</taxon>
        <taxon>Alveolata</taxon>
        <taxon>Dinophyceae</taxon>
        <taxon>Suessiales</taxon>
        <taxon>Symbiodiniaceae</taxon>
        <taxon>Symbiodinium</taxon>
    </lineage>
</organism>
<feature type="signal peptide" evidence="1">
    <location>
        <begin position="1"/>
        <end position="18"/>
    </location>
</feature>
<dbReference type="OrthoDB" id="410691at2759"/>
<gene>
    <name evidence="2" type="ORF">SPIL2461_LOCUS4923</name>
</gene>
<feature type="chain" id="PRO_5032822926" description="Reverse transcriptase domain-containing protein" evidence="1">
    <location>
        <begin position="19"/>
        <end position="561"/>
    </location>
</feature>
<dbReference type="SUPFAM" id="SSF56672">
    <property type="entry name" value="DNA/RNA polymerases"/>
    <property type="match status" value="1"/>
</dbReference>
<dbReference type="AlphaFoldDB" id="A0A812M5A6"/>
<protein>
    <recommendedName>
        <fullName evidence="4">Reverse transcriptase domain-containing protein</fullName>
    </recommendedName>
</protein>
<evidence type="ECO:0000256" key="1">
    <source>
        <dbReference type="SAM" id="SignalP"/>
    </source>
</evidence>
<comment type="caution">
    <text evidence="2">The sequence shown here is derived from an EMBL/GenBank/DDBJ whole genome shotgun (WGS) entry which is preliminary data.</text>
</comment>
<evidence type="ECO:0000313" key="3">
    <source>
        <dbReference type="Proteomes" id="UP000649617"/>
    </source>
</evidence>
<dbReference type="Proteomes" id="UP000649617">
    <property type="component" value="Unassembled WGS sequence"/>
</dbReference>
<name>A0A812M5A6_SYMPI</name>
<dbReference type="InterPro" id="IPR043502">
    <property type="entry name" value="DNA/RNA_pol_sf"/>
</dbReference>
<evidence type="ECO:0008006" key="4">
    <source>
        <dbReference type="Google" id="ProtNLM"/>
    </source>
</evidence>
<keyword evidence="1" id="KW-0732">Signal</keyword>
<evidence type="ECO:0000313" key="2">
    <source>
        <dbReference type="EMBL" id="CAE7252362.1"/>
    </source>
</evidence>
<sequence>MALMTTFHGVCCLTAVSGRFATHAEVAYPPMLCRAMACAIREQLILLGASGPAQSLLLSDLPVHKTAQLSLSKQVGNRPTLLSPEALAFSLPALSSRMPIVKAHDLGVHDRDGFNCSPPLDSGSIRWRVDQGPVTTARHRTEVLRKWFLRAKELRDLGPDPCVCDTAAPLLQGKCMRLLRELITASEYGDNALPEDIGKGFDLLGQIPASNVLPKKTSFASPEDEQIAQEVYNLTIQEVEQGPIDDFTASLANLTSFSEETIAPHGVDVILAGLVFRARKTKLAGLSESLVAKTVDLRKAYKQLPLSESARDDAFLSVWCPSEKTVHIFQSLVLPFGSRPSVQGFYRSSHCLWHIGAKLLDLHWSLFYDDYVVVSCATEAPHLTMVLDSFFDLTQWHTSKDKETPFNAVARALGVEISLADSRAGLFRVCNTQSRKAELAANIASMISDGGASAKAFESLRGRLLFAENQIFGGSLPDQEVISSLNVEGKDGFIYELEALAAVRGVLDLCTQVVHTDLVLFLDNDAALRALIKSSSSSPVLQELLRALNEFEVEHLVRANC</sequence>